<feature type="region of interest" description="Disordered" evidence="1">
    <location>
        <begin position="473"/>
        <end position="492"/>
    </location>
</feature>
<dbReference type="Gene3D" id="3.30.420.10">
    <property type="entry name" value="Ribonuclease H-like superfamily/Ribonuclease H"/>
    <property type="match status" value="2"/>
</dbReference>
<dbReference type="InterPro" id="IPR040676">
    <property type="entry name" value="DUF5641"/>
</dbReference>
<dbReference type="PANTHER" id="PTHR47331">
    <property type="entry name" value="PHD-TYPE DOMAIN-CONTAINING PROTEIN"/>
    <property type="match status" value="1"/>
</dbReference>
<keyword evidence="4" id="KW-1185">Reference proteome</keyword>
<dbReference type="PROSITE" id="PS50994">
    <property type="entry name" value="INTEGRASE"/>
    <property type="match status" value="1"/>
</dbReference>
<dbReference type="Pfam" id="PF17921">
    <property type="entry name" value="Integrase_H2C2"/>
    <property type="match status" value="1"/>
</dbReference>
<dbReference type="InterPro" id="IPR001584">
    <property type="entry name" value="Integrase_cat-core"/>
</dbReference>
<gene>
    <name evidence="3" type="ORF">EGW08_005071</name>
</gene>
<proteinExistence type="predicted"/>
<feature type="region of interest" description="Disordered" evidence="1">
    <location>
        <begin position="990"/>
        <end position="1029"/>
    </location>
</feature>
<dbReference type="SUPFAM" id="SSF53098">
    <property type="entry name" value="Ribonuclease H-like"/>
    <property type="match status" value="1"/>
</dbReference>
<evidence type="ECO:0000259" key="2">
    <source>
        <dbReference type="PROSITE" id="PS50994"/>
    </source>
</evidence>
<comment type="caution">
    <text evidence="3">The sequence shown here is derived from an EMBL/GenBank/DDBJ whole genome shotgun (WGS) entry which is preliminary data.</text>
</comment>
<dbReference type="GO" id="GO:0003676">
    <property type="term" value="F:nucleic acid binding"/>
    <property type="evidence" value="ECO:0007669"/>
    <property type="project" value="InterPro"/>
</dbReference>
<feature type="region of interest" description="Disordered" evidence="1">
    <location>
        <begin position="1"/>
        <end position="23"/>
    </location>
</feature>
<feature type="compositionally biased region" description="Basic and acidic residues" evidence="1">
    <location>
        <begin position="12"/>
        <end position="22"/>
    </location>
</feature>
<protein>
    <recommendedName>
        <fullName evidence="2">Integrase catalytic domain-containing protein</fullName>
    </recommendedName>
</protein>
<name>A0A433TZX8_ELYCH</name>
<dbReference type="SUPFAM" id="SSF56672">
    <property type="entry name" value="DNA/RNA polymerases"/>
    <property type="match status" value="1"/>
</dbReference>
<feature type="compositionally biased region" description="Polar residues" evidence="1">
    <location>
        <begin position="995"/>
        <end position="1004"/>
    </location>
</feature>
<dbReference type="EMBL" id="RQTK01000118">
    <property type="protein sequence ID" value="RUS87139.1"/>
    <property type="molecule type" value="Genomic_DNA"/>
</dbReference>
<dbReference type="STRING" id="188477.A0A433TZX8"/>
<feature type="compositionally biased region" description="Basic and acidic residues" evidence="1">
    <location>
        <begin position="473"/>
        <end position="483"/>
    </location>
</feature>
<evidence type="ECO:0000313" key="3">
    <source>
        <dbReference type="EMBL" id="RUS87139.1"/>
    </source>
</evidence>
<dbReference type="InterPro" id="IPR043502">
    <property type="entry name" value="DNA/RNA_pol_sf"/>
</dbReference>
<accession>A0A433TZX8</accession>
<dbReference type="Pfam" id="PF00078">
    <property type="entry name" value="RVT_1"/>
    <property type="match status" value="1"/>
</dbReference>
<evidence type="ECO:0000313" key="4">
    <source>
        <dbReference type="Proteomes" id="UP000271974"/>
    </source>
</evidence>
<dbReference type="InterPro" id="IPR000477">
    <property type="entry name" value="RT_dom"/>
</dbReference>
<evidence type="ECO:0000256" key="1">
    <source>
        <dbReference type="SAM" id="MobiDB-lite"/>
    </source>
</evidence>
<dbReference type="Proteomes" id="UP000271974">
    <property type="component" value="Unassembled WGS sequence"/>
</dbReference>
<dbReference type="PANTHER" id="PTHR47331:SF4">
    <property type="entry name" value="PEPTIDASE S1 DOMAIN-CONTAINING PROTEIN"/>
    <property type="match status" value="1"/>
</dbReference>
<dbReference type="InterPro" id="IPR041588">
    <property type="entry name" value="Integrase_H2C2"/>
</dbReference>
<dbReference type="InterPro" id="IPR008042">
    <property type="entry name" value="Retrotrans_Pao"/>
</dbReference>
<dbReference type="InterPro" id="IPR036397">
    <property type="entry name" value="RNaseH_sf"/>
</dbReference>
<dbReference type="GO" id="GO:0015074">
    <property type="term" value="P:DNA integration"/>
    <property type="evidence" value="ECO:0007669"/>
    <property type="project" value="InterPro"/>
</dbReference>
<reference evidence="3 4" key="1">
    <citation type="submission" date="2019-01" db="EMBL/GenBank/DDBJ databases">
        <title>A draft genome assembly of the solar-powered sea slug Elysia chlorotica.</title>
        <authorList>
            <person name="Cai H."/>
            <person name="Li Q."/>
            <person name="Fang X."/>
            <person name="Li J."/>
            <person name="Curtis N.E."/>
            <person name="Altenburger A."/>
            <person name="Shibata T."/>
            <person name="Feng M."/>
            <person name="Maeda T."/>
            <person name="Schwartz J.A."/>
            <person name="Shigenobu S."/>
            <person name="Lundholm N."/>
            <person name="Nishiyama T."/>
            <person name="Yang H."/>
            <person name="Hasebe M."/>
            <person name="Li S."/>
            <person name="Pierce S.K."/>
            <person name="Wang J."/>
        </authorList>
    </citation>
    <scope>NUCLEOTIDE SEQUENCE [LARGE SCALE GENOMIC DNA]</scope>
    <source>
        <strain evidence="3">EC2010</strain>
        <tissue evidence="3">Whole organism of an adult</tissue>
    </source>
</reference>
<dbReference type="OrthoDB" id="6138997at2759"/>
<dbReference type="AlphaFoldDB" id="A0A433TZX8"/>
<dbReference type="Pfam" id="PF05380">
    <property type="entry name" value="Peptidase_A17"/>
    <property type="match status" value="1"/>
</dbReference>
<feature type="domain" description="Integrase catalytic" evidence="2">
    <location>
        <begin position="695"/>
        <end position="864"/>
    </location>
</feature>
<dbReference type="InterPro" id="IPR012337">
    <property type="entry name" value="RNaseH-like_sf"/>
</dbReference>
<organism evidence="3 4">
    <name type="scientific">Elysia chlorotica</name>
    <name type="common">Eastern emerald elysia</name>
    <name type="synonym">Sea slug</name>
    <dbReference type="NCBI Taxonomy" id="188477"/>
    <lineage>
        <taxon>Eukaryota</taxon>
        <taxon>Metazoa</taxon>
        <taxon>Spiralia</taxon>
        <taxon>Lophotrochozoa</taxon>
        <taxon>Mollusca</taxon>
        <taxon>Gastropoda</taxon>
        <taxon>Heterobranchia</taxon>
        <taxon>Euthyneura</taxon>
        <taxon>Panpulmonata</taxon>
        <taxon>Sacoglossa</taxon>
        <taxon>Placobranchoidea</taxon>
        <taxon>Plakobranchidae</taxon>
        <taxon>Elysia</taxon>
    </lineage>
</organism>
<sequence length="1041" mass="119560">MEKTRLSQRGGGEGKKDRETRGLKKTVPTATLSQYRCVSAHLQPLTLSLQCLQLTRTLLRFRRWRYGLTADITKAFLQIELDKNDQDTQRFLWDVNDQIKVMRFERVIFGNASSPYLLNATLKFHLSKFDKSRTVEELTTNLYVDDWLTGADTEQEIMTMKTEATQILNDGGFPLAKWTSNSSMMKESVSKSFNEQLLEMTCTKILGISWITDEDNFCFDTFEIENTVLFTKRKLLSLIARMFDPLGFATPFTITLKIIFQDIWTRGFDWDDILPAEYQDRMKKWIEGMAQIRSWKIPRRISEIPWNDIGEKELIVFADASEKAYGCCVYLKTTTESSSVSLVMSKVKIAPLKKITLPRLELLAALLGARLVKFIISALDLKNCSLRCWTDSEIALKWIQSDAHRWKQFVKNRVQEIQVLTSPADWQHCPGKENPADLLTRGLGAKDLVTSRLWMEGPVWLTETKTYLAEDVVESHEEQRDKDTLEEEYESQENDTCIMTAVSTQIESWIDFERFSRLSRVFRVMAWILRFVKNTRFSQKRESSPDLSAAEIEASRFVVLKSVQYEFFNEEISDLKNGKCARKSSSIYQLSPFIGEDGLIRIYGRLENAPALLYDERHPILLPKCHITHLMVRDQHILMKHAGVNTLITAIRGKYWILSVRTIAKKICKMCIDCQRQDSRPCQQIVSPLPEDRIKKTPPFSICGVDHAGPLFCADTGDRKLYILLFTCAVIRAVHVELVDSLSVEDFILAPKRFAARRGMPSVIYSDNAKTFHAADNFLRKKTGNVLIWKFSAPLAPWWGGWWERLIRSVKSALKKSLGKSLVTRSQLETVLHEVEACVNSRPLTYVGETGTPLTPSHFLLGRSTPMNSVNTGEFSEEVNDLILRDNCQSHYVDMFWDIWRDEYLRNLPPMSLKKPTSDLKIGSVVLVRNEAKSRLQWPMGIVTKLFPGKDGHVRAVELKTNRGIMCRAVQKLHRLEFLDETEVDQVLVKPPDQTPTQRPSLSDTLEEKGKMDRTKTLSGKEGQIVSRKGRIIKPREKLDL</sequence>
<dbReference type="Pfam" id="PF18701">
    <property type="entry name" value="DUF5641"/>
    <property type="match status" value="1"/>
</dbReference>
<feature type="compositionally biased region" description="Basic and acidic residues" evidence="1">
    <location>
        <begin position="1006"/>
        <end position="1016"/>
    </location>
</feature>